<evidence type="ECO:0000256" key="2">
    <source>
        <dbReference type="SAM" id="SignalP"/>
    </source>
</evidence>
<comment type="caution">
    <text evidence="3">The sequence shown here is derived from an EMBL/GenBank/DDBJ whole genome shotgun (WGS) entry which is preliminary data.</text>
</comment>
<evidence type="ECO:0000313" key="3">
    <source>
        <dbReference type="EMBL" id="KAF2962753.1"/>
    </source>
</evidence>
<protein>
    <recommendedName>
        <fullName evidence="5">Granulins domain-containing protein</fullName>
    </recommendedName>
</protein>
<keyword evidence="2" id="KW-0732">Signal</keyword>
<feature type="compositionally biased region" description="Polar residues" evidence="1">
    <location>
        <begin position="180"/>
        <end position="193"/>
    </location>
</feature>
<name>A0A7C8MK99_9PEZI</name>
<evidence type="ECO:0000256" key="1">
    <source>
        <dbReference type="SAM" id="MobiDB-lite"/>
    </source>
</evidence>
<feature type="region of interest" description="Disordered" evidence="1">
    <location>
        <begin position="117"/>
        <end position="140"/>
    </location>
</feature>
<evidence type="ECO:0000313" key="4">
    <source>
        <dbReference type="Proteomes" id="UP000481858"/>
    </source>
</evidence>
<dbReference type="Proteomes" id="UP000481858">
    <property type="component" value="Unassembled WGS sequence"/>
</dbReference>
<feature type="compositionally biased region" description="Low complexity" evidence="1">
    <location>
        <begin position="122"/>
        <end position="140"/>
    </location>
</feature>
<dbReference type="AlphaFoldDB" id="A0A7C8MK99"/>
<organism evidence="3 4">
    <name type="scientific">Xylaria multiplex</name>
    <dbReference type="NCBI Taxonomy" id="323545"/>
    <lineage>
        <taxon>Eukaryota</taxon>
        <taxon>Fungi</taxon>
        <taxon>Dikarya</taxon>
        <taxon>Ascomycota</taxon>
        <taxon>Pezizomycotina</taxon>
        <taxon>Sordariomycetes</taxon>
        <taxon>Xylariomycetidae</taxon>
        <taxon>Xylariales</taxon>
        <taxon>Xylariaceae</taxon>
        <taxon>Xylaria</taxon>
    </lineage>
</organism>
<sequence>MGACLMETLAAMMAQASRALRVTIVYLIHVVQRAKRQVDPTPSTLSSQQSSSVSGLLCNEFYDDNACNTNEALCGDYCIPITGTCCNSQGYYCPDFGICTSNDLCCDPGGDCENSGSSLDATSTFESPSTSSLLSSGNSNDSTTFILSKSTLAENGDSLPTPASTTKGGDNGLAFPTGVTGDNGSSPQPTQPHITVTITPSSPAARPGQVGGHGVTDCRIIAGLVGIAALLT</sequence>
<accession>A0A7C8MK99</accession>
<evidence type="ECO:0008006" key="5">
    <source>
        <dbReference type="Google" id="ProtNLM"/>
    </source>
</evidence>
<feature type="region of interest" description="Disordered" evidence="1">
    <location>
        <begin position="153"/>
        <end position="193"/>
    </location>
</feature>
<keyword evidence="4" id="KW-1185">Reference proteome</keyword>
<feature type="signal peptide" evidence="2">
    <location>
        <begin position="1"/>
        <end position="19"/>
    </location>
</feature>
<feature type="chain" id="PRO_5029021806" description="Granulins domain-containing protein" evidence="2">
    <location>
        <begin position="20"/>
        <end position="232"/>
    </location>
</feature>
<dbReference type="InParanoid" id="A0A7C8MK99"/>
<dbReference type="OrthoDB" id="5152093at2759"/>
<gene>
    <name evidence="3" type="ORF">GQX73_g10820</name>
</gene>
<dbReference type="EMBL" id="WUBL01000280">
    <property type="protein sequence ID" value="KAF2962753.1"/>
    <property type="molecule type" value="Genomic_DNA"/>
</dbReference>
<proteinExistence type="predicted"/>
<reference evidence="3 4" key="1">
    <citation type="submission" date="2019-12" db="EMBL/GenBank/DDBJ databases">
        <title>Draft genome sequence of the ascomycete Xylaria multiplex DSM 110363.</title>
        <authorList>
            <person name="Buettner E."/>
            <person name="Kellner H."/>
        </authorList>
    </citation>
    <scope>NUCLEOTIDE SEQUENCE [LARGE SCALE GENOMIC DNA]</scope>
    <source>
        <strain evidence="3 4">DSM 110363</strain>
    </source>
</reference>